<dbReference type="AlphaFoldDB" id="A0A3P1SQ73"/>
<reference evidence="2 3" key="1">
    <citation type="submission" date="2018-11" db="EMBL/GenBank/DDBJ databases">
        <title>The draft genome sequence of Amphritea balenae JAMM 1525T.</title>
        <authorList>
            <person name="Fang Z."/>
            <person name="Zhang Y."/>
            <person name="Han X."/>
        </authorList>
    </citation>
    <scope>NUCLEOTIDE SEQUENCE [LARGE SCALE GENOMIC DNA]</scope>
    <source>
        <strain evidence="2 3">JAMM 1525</strain>
    </source>
</reference>
<dbReference type="Gene3D" id="2.40.160.20">
    <property type="match status" value="1"/>
</dbReference>
<dbReference type="InterPro" id="IPR018550">
    <property type="entry name" value="Lipid-A_deacylase-rel"/>
</dbReference>
<name>A0A3P1SQ73_9GAMM</name>
<dbReference type="Proteomes" id="UP000267535">
    <property type="component" value="Unassembled WGS sequence"/>
</dbReference>
<organism evidence="2 3">
    <name type="scientific">Amphritea balenae</name>
    <dbReference type="NCBI Taxonomy" id="452629"/>
    <lineage>
        <taxon>Bacteria</taxon>
        <taxon>Pseudomonadati</taxon>
        <taxon>Pseudomonadota</taxon>
        <taxon>Gammaproteobacteria</taxon>
        <taxon>Oceanospirillales</taxon>
        <taxon>Oceanospirillaceae</taxon>
        <taxon>Amphritea</taxon>
    </lineage>
</organism>
<keyword evidence="2" id="KW-0378">Hydrolase</keyword>
<gene>
    <name evidence="2" type="ORF">EHS89_10515</name>
</gene>
<feature type="signal peptide" evidence="1">
    <location>
        <begin position="1"/>
        <end position="23"/>
    </location>
</feature>
<proteinExistence type="predicted"/>
<dbReference type="GO" id="GO:0016787">
    <property type="term" value="F:hydrolase activity"/>
    <property type="evidence" value="ECO:0007669"/>
    <property type="project" value="UniProtKB-KW"/>
</dbReference>
<evidence type="ECO:0000313" key="2">
    <source>
        <dbReference type="EMBL" id="RRC99273.1"/>
    </source>
</evidence>
<dbReference type="Pfam" id="PF09411">
    <property type="entry name" value="PagL"/>
    <property type="match status" value="1"/>
</dbReference>
<comment type="caution">
    <text evidence="2">The sequence shown here is derived from an EMBL/GenBank/DDBJ whole genome shotgun (WGS) entry which is preliminary data.</text>
</comment>
<dbReference type="OrthoDB" id="6199047at2"/>
<dbReference type="EMBL" id="RQXV01000005">
    <property type="protein sequence ID" value="RRC99273.1"/>
    <property type="molecule type" value="Genomic_DNA"/>
</dbReference>
<sequence length="165" mass="18123">MPSHSVSCTFLAFIFFYIPTAIAGSADEIAVSAGIFEVTKEEVTQYGIEYRGAPRDSFYNIRPAVGIEVNDDGGYWVYGGIRYDFNLNNDWDLTPHAAVSWYEAGDSNDLGGELQFRSGLDLSFRLNELSRIGLGVTHLSNAGANEKNPGANSVFITYSVKVDIF</sequence>
<evidence type="ECO:0000256" key="1">
    <source>
        <dbReference type="SAM" id="SignalP"/>
    </source>
</evidence>
<evidence type="ECO:0000313" key="3">
    <source>
        <dbReference type="Proteomes" id="UP000267535"/>
    </source>
</evidence>
<dbReference type="RefSeq" id="WP_124926111.1">
    <property type="nucleotide sequence ID" value="NZ_BMOH01000004.1"/>
</dbReference>
<accession>A0A3P1SQ73</accession>
<protein>
    <submittedName>
        <fullName evidence="2">Acyloxyacyl hydrolase</fullName>
    </submittedName>
</protein>
<keyword evidence="3" id="KW-1185">Reference proteome</keyword>
<keyword evidence="1" id="KW-0732">Signal</keyword>
<feature type="chain" id="PRO_5018103572" evidence="1">
    <location>
        <begin position="24"/>
        <end position="165"/>
    </location>
</feature>